<dbReference type="GO" id="GO:0004222">
    <property type="term" value="F:metalloendopeptidase activity"/>
    <property type="evidence" value="ECO:0007669"/>
    <property type="project" value="InterPro"/>
</dbReference>
<dbReference type="EMBL" id="BMIY01000012">
    <property type="protein sequence ID" value="GFZ81971.1"/>
    <property type="molecule type" value="Genomic_DNA"/>
</dbReference>
<keyword evidence="6" id="KW-0482">Metalloprotease</keyword>
<keyword evidence="4" id="KW-0378">Hydrolase</keyword>
<dbReference type="InterPro" id="IPR001915">
    <property type="entry name" value="Peptidase_M48"/>
</dbReference>
<evidence type="ECO:0000256" key="5">
    <source>
        <dbReference type="ARBA" id="ARBA00022833"/>
    </source>
</evidence>
<dbReference type="Pfam" id="PF13432">
    <property type="entry name" value="TPR_16"/>
    <property type="match status" value="1"/>
</dbReference>
<organism evidence="8 9">
    <name type="scientific">Pseudohongiella nitratireducens</name>
    <dbReference type="NCBI Taxonomy" id="1768907"/>
    <lineage>
        <taxon>Bacteria</taxon>
        <taxon>Pseudomonadati</taxon>
        <taxon>Pseudomonadota</taxon>
        <taxon>Gammaproteobacteria</taxon>
        <taxon>Pseudomonadales</taxon>
        <taxon>Pseudohongiellaceae</taxon>
        <taxon>Pseudohongiella</taxon>
    </lineage>
</organism>
<evidence type="ECO:0000256" key="1">
    <source>
        <dbReference type="ARBA" id="ARBA00001947"/>
    </source>
</evidence>
<dbReference type="GO" id="GO:0016020">
    <property type="term" value="C:membrane"/>
    <property type="evidence" value="ECO:0007669"/>
    <property type="project" value="TreeGrafter"/>
</dbReference>
<reference evidence="8" key="1">
    <citation type="journal article" date="2014" name="Int. J. Syst. Evol. Microbiol.">
        <title>Complete genome sequence of Corynebacterium casei LMG S-19264T (=DSM 44701T), isolated from a smear-ripened cheese.</title>
        <authorList>
            <consortium name="US DOE Joint Genome Institute (JGI-PGF)"/>
            <person name="Walter F."/>
            <person name="Albersmeier A."/>
            <person name="Kalinowski J."/>
            <person name="Ruckert C."/>
        </authorList>
    </citation>
    <scope>NUCLEOTIDE SEQUENCE</scope>
    <source>
        <strain evidence="8">CGMCC 1.15425</strain>
    </source>
</reference>
<sequence>MSGGVFGSVVSARLSAFTSRKSINFPATITTVSLLAVLAGCATNPVTGDRELNLISTHEQIAIGEQNYVPTQQSQGGQYKVDAELTRYVNEVGQRVAAYAPIDLPYEFVVLNNSVPNAWALPGGKMAINRGLLYELETEAELAAVLGHEAVHAAARHGAQSMERGMLLQGALMATTIAASNSDYAGYIVGGAQVGAQLISQQYGRDAERESDLYGTRYMAQAGYDPQAAVSLQETFVRLSEGRQAGWLDGLFASHPPSQERVANNRQLVAQLRSEGFTNGEQGRERYQQMTQTLRETKPAYDAFDEAQRLASEGQLDEAEAQVDEAIRMFSREARFYGLKGNIALNRRDYGEAIDLYNSAIARDDGYYEYYLGRGLAYNERGNDRQARADLQASNDLLPTALASNELGGLALAANDRSAAKSYFEQAASAPGQIGQNAQQAYYRLEIQDNPGSAVQGGVYVDDQGRVILRLRNASPVNLSQVTVQMQGILNGEAVSQPATIQNLAAGQTQDFNTGVQLAADGSQQLTNAQVIVQQAVVAN</sequence>
<evidence type="ECO:0000313" key="9">
    <source>
        <dbReference type="Proteomes" id="UP000627715"/>
    </source>
</evidence>
<name>A0A916QL83_9GAMM</name>
<dbReference type="PANTHER" id="PTHR22726">
    <property type="entry name" value="METALLOENDOPEPTIDASE OMA1"/>
    <property type="match status" value="1"/>
</dbReference>
<evidence type="ECO:0000313" key="8">
    <source>
        <dbReference type="EMBL" id="GFZ81971.1"/>
    </source>
</evidence>
<keyword evidence="5" id="KW-0862">Zinc</keyword>
<evidence type="ECO:0000256" key="6">
    <source>
        <dbReference type="ARBA" id="ARBA00023049"/>
    </source>
</evidence>
<dbReference type="SMART" id="SM00028">
    <property type="entry name" value="TPR"/>
    <property type="match status" value="2"/>
</dbReference>
<gene>
    <name evidence="8" type="ORF">GCM10011403_26800</name>
</gene>
<dbReference type="InterPro" id="IPR011990">
    <property type="entry name" value="TPR-like_helical_dom_sf"/>
</dbReference>
<dbReference type="Pfam" id="PF01435">
    <property type="entry name" value="Peptidase_M48"/>
    <property type="match status" value="1"/>
</dbReference>
<dbReference type="SUPFAM" id="SSF48452">
    <property type="entry name" value="TPR-like"/>
    <property type="match status" value="1"/>
</dbReference>
<evidence type="ECO:0000259" key="7">
    <source>
        <dbReference type="Pfam" id="PF01435"/>
    </source>
</evidence>
<dbReference type="InterPro" id="IPR019734">
    <property type="entry name" value="TPR_rpt"/>
</dbReference>
<comment type="cofactor">
    <cofactor evidence="1">
        <name>Zn(2+)</name>
        <dbReference type="ChEBI" id="CHEBI:29105"/>
    </cofactor>
</comment>
<evidence type="ECO:0000256" key="2">
    <source>
        <dbReference type="ARBA" id="ARBA00022670"/>
    </source>
</evidence>
<dbReference type="GO" id="GO:0051603">
    <property type="term" value="P:proteolysis involved in protein catabolic process"/>
    <property type="evidence" value="ECO:0007669"/>
    <property type="project" value="TreeGrafter"/>
</dbReference>
<keyword evidence="2" id="KW-0645">Protease</keyword>
<dbReference type="AlphaFoldDB" id="A0A916QL83"/>
<dbReference type="Proteomes" id="UP000627715">
    <property type="component" value="Unassembled WGS sequence"/>
</dbReference>
<evidence type="ECO:0000256" key="4">
    <source>
        <dbReference type="ARBA" id="ARBA00022801"/>
    </source>
</evidence>
<accession>A0A916QL83</accession>
<proteinExistence type="predicted"/>
<dbReference type="PANTHER" id="PTHR22726:SF1">
    <property type="entry name" value="METALLOENDOPEPTIDASE OMA1, MITOCHONDRIAL"/>
    <property type="match status" value="1"/>
</dbReference>
<reference evidence="8" key="2">
    <citation type="submission" date="2020-09" db="EMBL/GenBank/DDBJ databases">
        <authorList>
            <person name="Sun Q."/>
            <person name="Zhou Y."/>
        </authorList>
    </citation>
    <scope>NUCLEOTIDE SEQUENCE</scope>
    <source>
        <strain evidence="8">CGMCC 1.15425</strain>
    </source>
</reference>
<dbReference type="Gene3D" id="1.25.40.10">
    <property type="entry name" value="Tetratricopeptide repeat domain"/>
    <property type="match status" value="1"/>
</dbReference>
<keyword evidence="9" id="KW-1185">Reference proteome</keyword>
<dbReference type="Gene3D" id="3.30.2010.10">
    <property type="entry name" value="Metalloproteases ('zincins'), catalytic domain"/>
    <property type="match status" value="1"/>
</dbReference>
<protein>
    <recommendedName>
        <fullName evidence="7">Peptidase M48 domain-containing protein</fullName>
    </recommendedName>
</protein>
<feature type="domain" description="Peptidase M48" evidence="7">
    <location>
        <begin position="86"/>
        <end position="264"/>
    </location>
</feature>
<dbReference type="InterPro" id="IPR051156">
    <property type="entry name" value="Mito/Outer_Membr_Metalloprot"/>
</dbReference>
<dbReference type="GO" id="GO:0046872">
    <property type="term" value="F:metal ion binding"/>
    <property type="evidence" value="ECO:0007669"/>
    <property type="project" value="UniProtKB-KW"/>
</dbReference>
<comment type="caution">
    <text evidence="8">The sequence shown here is derived from an EMBL/GenBank/DDBJ whole genome shotgun (WGS) entry which is preliminary data.</text>
</comment>
<keyword evidence="3" id="KW-0479">Metal-binding</keyword>
<evidence type="ECO:0000256" key="3">
    <source>
        <dbReference type="ARBA" id="ARBA00022723"/>
    </source>
</evidence>